<gene>
    <name evidence="2" type="ORF">dnm_004970</name>
</gene>
<evidence type="ECO:0000313" key="2">
    <source>
        <dbReference type="EMBL" id="QTA84500.1"/>
    </source>
</evidence>
<accession>A0A975BFT8</accession>
<dbReference type="Proteomes" id="UP000663722">
    <property type="component" value="Chromosome"/>
</dbReference>
<keyword evidence="3" id="KW-1185">Reference proteome</keyword>
<sequence length="827" mass="91855">MKNHLSEKKQSFFKKKYFFFFILTVVLLLSFSHKTECATFEADYTPWSGYWWSAIRGTLVTGVGYLGHPAPLEKYDYVTSGTYDGPAIRYGMEHLYNSDAELWEGLCFCWSAASVLEEEPVHKGIYKDTVFYVGDKKGLLTAVYHGTLFNSYSTDTPEDFHRLLEDFIAGQKTPIIMDLGDNGESWNYPVFKYDTDYTQEGNIRHYTTTIYHAMDEVPPDFIGTLIRTVTFYYYFVLDENGNITESGWEKGTTPPVNASEPFGTEPLNPDMSYEQVKEIVNTTDDPFEDNNSSENAVSLSSGSYPMIAGDSDYFKVELKKGNRLTVRVTTDEQGDDTELKTYLRTYTPDGQLIQETTGRGEQVFSANDQEGAYVFEISPSKNAEEPVYHLTVLQSLSYRGIYPVYPSGQWCNGLALLIPDRGDAHRAIISLMDKQGFPQKSYNDNSSLRHLSGTIANTFGLSSPSESEYIRIDADLPFTGLQIGVARDSLMSGANFISMNEASSKIVFPRFETMGWIGGWQTLFGMVNMGDQAEEIVRQTYDENGQFLASDTIELSPGQKVEDESLDILNSDAKTMVASAASGRNCLAGYVQFRNGSGGTAFMPLTRERGNEFTVPHIASDDHWWTNITVMNTGEDDSAVTFSAYDSEGNLIGISEQKLKARQNFISNIKEIFSEILNDGIAAMKIVGDGSPLNGILLYGTRDNFQMAGMPLPSSGGAASSLYLPHIACIDAWWNGIGIMNTGNSSTNISLSAFNKKGHLLDVIRKHLNPNQRLSDTIGNLFGDEVSRSARYVKIKSYEGQPLTGVYLIGSNDGSRLMGDMLVTGDL</sequence>
<dbReference type="EMBL" id="CP061800">
    <property type="protein sequence ID" value="QTA84500.1"/>
    <property type="molecule type" value="Genomic_DNA"/>
</dbReference>
<dbReference type="GO" id="GO:0016755">
    <property type="term" value="F:aminoacyltransferase activity"/>
    <property type="evidence" value="ECO:0007669"/>
    <property type="project" value="InterPro"/>
</dbReference>
<dbReference type="AlphaFoldDB" id="A0A975BFT8"/>
<name>A0A975BFT8_9BACT</name>
<evidence type="ECO:0000256" key="1">
    <source>
        <dbReference type="SAM" id="MobiDB-lite"/>
    </source>
</evidence>
<organism evidence="2 3">
    <name type="scientific">Desulfonema magnum</name>
    <dbReference type="NCBI Taxonomy" id="45655"/>
    <lineage>
        <taxon>Bacteria</taxon>
        <taxon>Pseudomonadati</taxon>
        <taxon>Thermodesulfobacteriota</taxon>
        <taxon>Desulfobacteria</taxon>
        <taxon>Desulfobacterales</taxon>
        <taxon>Desulfococcaceae</taxon>
        <taxon>Desulfonema</taxon>
    </lineage>
</organism>
<reference evidence="2" key="1">
    <citation type="journal article" date="2021" name="Microb. Physiol.">
        <title>Proteogenomic Insights into the Physiology of Marine, Sulfate-Reducing, Filamentous Desulfonema limicola and Desulfonema magnum.</title>
        <authorList>
            <person name="Schnaars V."/>
            <person name="Wohlbrand L."/>
            <person name="Scheve S."/>
            <person name="Hinrichs C."/>
            <person name="Reinhardt R."/>
            <person name="Rabus R."/>
        </authorList>
    </citation>
    <scope>NUCLEOTIDE SEQUENCE</scope>
    <source>
        <strain evidence="2">4be13</strain>
    </source>
</reference>
<dbReference type="KEGG" id="dmm:dnm_004970"/>
<evidence type="ECO:0000313" key="3">
    <source>
        <dbReference type="Proteomes" id="UP000663722"/>
    </source>
</evidence>
<proteinExistence type="predicted"/>
<feature type="region of interest" description="Disordered" evidence="1">
    <location>
        <begin position="247"/>
        <end position="269"/>
    </location>
</feature>
<dbReference type="Gene3D" id="2.60.120.380">
    <property type="match status" value="1"/>
</dbReference>
<protein>
    <submittedName>
        <fullName evidence="2">Transglutaminase elicitor domain-containing protein</fullName>
    </submittedName>
</protein>
<dbReference type="Pfam" id="PF16683">
    <property type="entry name" value="TGase_elicitor"/>
    <property type="match status" value="1"/>
</dbReference>
<dbReference type="InterPro" id="IPR032048">
    <property type="entry name" value="TGase_elicitor"/>
</dbReference>